<keyword evidence="2" id="KW-1185">Reference proteome</keyword>
<name>A0A5B8XRZ8_9DELT</name>
<sequence length="439" mass="49215">MRLSTTGRIPLTGALFLVLGGCVDSDDPIQVPDPITYDPQTEIILDPGSVSSLGQPVGENKQDPKLWATERECKAETIAWTMKQGPFEIVERLSERAHMTASEFLGGGPPLASDIYELSLVLPHPKHQAGLTTDGTFQTHILYANPGDDVEISTYHWAPTSFGKLGELGYTVLVNYRPTSTTHTLWDHGRDEILEEVEDSGWSFTRRSNINIVDLKIGANSFAKPGAYDVTVLITHHVDHKVYNGRTDRFTVLYGGYTLKEEICVREALEEPATDFEREMGRNTKWLIGAFERDSGSTRYAMTHPDGGVWVDWSLFRFWVNKPRIVALVPLVDSRPAADPVYTWSGGNEGIGNDSITEILEKVDDRGSFWLDIDGRDKNDVMMMAIPDPFLPRRNLDGEVFYDVGLHRHRHSNILSVSSFRDDSDRCDPQVGPCIEWGY</sequence>
<protein>
    <submittedName>
        <fullName evidence="1">Uncharacterized protein</fullName>
    </submittedName>
</protein>
<dbReference type="Proteomes" id="UP000321595">
    <property type="component" value="Chromosome"/>
</dbReference>
<dbReference type="EMBL" id="CP042467">
    <property type="protein sequence ID" value="QED28732.1"/>
    <property type="molecule type" value="Genomic_DNA"/>
</dbReference>
<accession>A0A5B8XRZ8</accession>
<reference evidence="1 2" key="1">
    <citation type="submission" date="2019-08" db="EMBL/GenBank/DDBJ databases">
        <authorList>
            <person name="Liang Q."/>
        </authorList>
    </citation>
    <scope>NUCLEOTIDE SEQUENCE [LARGE SCALE GENOMIC DNA]</scope>
    <source>
        <strain evidence="1 2">V1718</strain>
    </source>
</reference>
<organism evidence="1 2">
    <name type="scientific">Microvenator marinus</name>
    <dbReference type="NCBI Taxonomy" id="2600177"/>
    <lineage>
        <taxon>Bacteria</taxon>
        <taxon>Deltaproteobacteria</taxon>
        <taxon>Bradymonadales</taxon>
        <taxon>Microvenatoraceae</taxon>
        <taxon>Microvenator</taxon>
    </lineage>
</organism>
<dbReference type="AlphaFoldDB" id="A0A5B8XRZ8"/>
<dbReference type="PROSITE" id="PS51257">
    <property type="entry name" value="PROKAR_LIPOPROTEIN"/>
    <property type="match status" value="1"/>
</dbReference>
<dbReference type="KEGG" id="bbae:FRD01_16110"/>
<gene>
    <name evidence="1" type="ORF">FRD01_16110</name>
</gene>
<evidence type="ECO:0000313" key="2">
    <source>
        <dbReference type="Proteomes" id="UP000321595"/>
    </source>
</evidence>
<evidence type="ECO:0000313" key="1">
    <source>
        <dbReference type="EMBL" id="QED28732.1"/>
    </source>
</evidence>
<proteinExistence type="predicted"/>
<dbReference type="RefSeq" id="WP_146961420.1">
    <property type="nucleotide sequence ID" value="NZ_CP042467.1"/>
</dbReference>